<name>A0A368YC46_9HYPH</name>
<reference evidence="3 4" key="1">
    <citation type="submission" date="2018-07" db="EMBL/GenBank/DDBJ databases">
        <title>Genomic Encyclopedia of Type Strains, Phase III (KMG-III): the genomes of soil and plant-associated and newly described type strains.</title>
        <authorList>
            <person name="Whitman W."/>
        </authorList>
    </citation>
    <scope>NUCLEOTIDE SEQUENCE [LARGE SCALE GENOMIC DNA]</scope>
    <source>
        <strain evidence="3 4">31-25a</strain>
    </source>
</reference>
<dbReference type="EMBL" id="QPJM01000036">
    <property type="protein sequence ID" value="RCW77833.1"/>
    <property type="molecule type" value="Genomic_DNA"/>
</dbReference>
<dbReference type="RefSeq" id="WP_114432968.1">
    <property type="nucleotide sequence ID" value="NZ_QPJM01000036.1"/>
</dbReference>
<keyword evidence="4" id="KW-1185">Reference proteome</keyword>
<dbReference type="GO" id="GO:0003824">
    <property type="term" value="F:catalytic activity"/>
    <property type="evidence" value="ECO:0007669"/>
    <property type="project" value="InterPro"/>
</dbReference>
<evidence type="ECO:0000313" key="3">
    <source>
        <dbReference type="EMBL" id="RCW77833.1"/>
    </source>
</evidence>
<proteinExistence type="inferred from homology"/>
<gene>
    <name evidence="3" type="ORF">C7476_13617</name>
</gene>
<evidence type="ECO:0000313" key="4">
    <source>
        <dbReference type="Proteomes" id="UP000253324"/>
    </source>
</evidence>
<dbReference type="SUPFAM" id="SSF75304">
    <property type="entry name" value="Amidase signature (AS) enzymes"/>
    <property type="match status" value="1"/>
</dbReference>
<evidence type="ECO:0000256" key="1">
    <source>
        <dbReference type="ARBA" id="ARBA00009199"/>
    </source>
</evidence>
<dbReference type="InterPro" id="IPR000120">
    <property type="entry name" value="Amidase"/>
</dbReference>
<evidence type="ECO:0000259" key="2">
    <source>
        <dbReference type="Pfam" id="PF01425"/>
    </source>
</evidence>
<protein>
    <submittedName>
        <fullName evidence="3">Mandelamide amidase</fullName>
    </submittedName>
</protein>
<organism evidence="3 4">
    <name type="scientific">Phyllobacterium bourgognense</name>
    <dbReference type="NCBI Taxonomy" id="314236"/>
    <lineage>
        <taxon>Bacteria</taxon>
        <taxon>Pseudomonadati</taxon>
        <taxon>Pseudomonadota</taxon>
        <taxon>Alphaproteobacteria</taxon>
        <taxon>Hyphomicrobiales</taxon>
        <taxon>Phyllobacteriaceae</taxon>
        <taxon>Phyllobacterium</taxon>
    </lineage>
</organism>
<comment type="similarity">
    <text evidence="1">Belongs to the amidase family.</text>
</comment>
<dbReference type="Pfam" id="PF01425">
    <property type="entry name" value="Amidase"/>
    <property type="match status" value="1"/>
</dbReference>
<dbReference type="PANTHER" id="PTHR11895">
    <property type="entry name" value="TRANSAMIDASE"/>
    <property type="match status" value="1"/>
</dbReference>
<feature type="domain" description="Amidase" evidence="2">
    <location>
        <begin position="40"/>
        <end position="468"/>
    </location>
</feature>
<dbReference type="Proteomes" id="UP000253324">
    <property type="component" value="Unassembled WGS sequence"/>
</dbReference>
<sequence>MQKEVQSDQTGNAAGFEAIGVAQAARAINSGDFTAESYAEALLERAREQSDIKAFITIDEEAVIAAARKVDKARSVGASAPLLGVPLGVKDSYLTSGLRTTLGVSNLKDFVPAQDAEVVSAIKGAGAIVFGKNNLVEMSYGLTGDNNTYGQVKNPRAHDRVSGGSSSGSAAAVAAGIVPAAFGGDTVGSIRVPASLCGVVGFKPTTGRWPRNGVAPISHVLDTTGVFARTVEDCELIDQIVTKAPPALMGPEQGSLKGVRFAYAPKQYLDLVDAEVEARFRDIIRRLHDAGAEIVEIDLGEGFSALADTTTWNIFFHDTMNAIADFLEDNDIPTSFEEIYRDLKPGLKEAWQHHVLPSGSKWLSQDGYNAALANDRPEIQRRFKDAFATSGAEALLFPTTPCTAPEIGKENLFSIAGREVTYAALAKNTVPASGAGLPGISLPMGNASSHLPIGLEIDAPFGGDRRLLEIARRVEALGISSL</sequence>
<dbReference type="AlphaFoldDB" id="A0A368YC46"/>
<dbReference type="InterPro" id="IPR036928">
    <property type="entry name" value="AS_sf"/>
</dbReference>
<accession>A0A368YC46</accession>
<dbReference type="PANTHER" id="PTHR11895:SF151">
    <property type="entry name" value="GLUTAMYL-TRNA(GLN) AMIDOTRANSFERASE SUBUNIT A"/>
    <property type="match status" value="1"/>
</dbReference>
<dbReference type="Gene3D" id="3.90.1300.10">
    <property type="entry name" value="Amidase signature (AS) domain"/>
    <property type="match status" value="1"/>
</dbReference>
<comment type="caution">
    <text evidence="3">The sequence shown here is derived from an EMBL/GenBank/DDBJ whole genome shotgun (WGS) entry which is preliminary data.</text>
</comment>
<dbReference type="InterPro" id="IPR023631">
    <property type="entry name" value="Amidase_dom"/>
</dbReference>
<dbReference type="OrthoDB" id="9811471at2"/>